<gene>
    <name evidence="2" type="ORF">M9Y10_018421</name>
</gene>
<feature type="compositionally biased region" description="Polar residues" evidence="1">
    <location>
        <begin position="173"/>
        <end position="192"/>
    </location>
</feature>
<organism evidence="2 3">
    <name type="scientific">Tritrichomonas musculus</name>
    <dbReference type="NCBI Taxonomy" id="1915356"/>
    <lineage>
        <taxon>Eukaryota</taxon>
        <taxon>Metamonada</taxon>
        <taxon>Parabasalia</taxon>
        <taxon>Tritrichomonadida</taxon>
        <taxon>Tritrichomonadidae</taxon>
        <taxon>Tritrichomonas</taxon>
    </lineage>
</organism>
<dbReference type="InterPro" id="IPR036465">
    <property type="entry name" value="vWFA_dom_sf"/>
</dbReference>
<name>A0ABR2HNJ4_9EUKA</name>
<dbReference type="CDD" id="cd00198">
    <property type="entry name" value="vWFA"/>
    <property type="match status" value="1"/>
</dbReference>
<feature type="region of interest" description="Disordered" evidence="1">
    <location>
        <begin position="161"/>
        <end position="231"/>
    </location>
</feature>
<reference evidence="2 3" key="1">
    <citation type="submission" date="2024-04" db="EMBL/GenBank/DDBJ databases">
        <title>Tritrichomonas musculus Genome.</title>
        <authorList>
            <person name="Alves-Ferreira E."/>
            <person name="Grigg M."/>
            <person name="Lorenzi H."/>
            <person name="Galac M."/>
        </authorList>
    </citation>
    <scope>NUCLEOTIDE SEQUENCE [LARGE SCALE GENOMIC DNA]</scope>
    <source>
        <strain evidence="2 3">EAF2021</strain>
    </source>
</reference>
<dbReference type="SUPFAM" id="SSF53300">
    <property type="entry name" value="vWA-like"/>
    <property type="match status" value="2"/>
</dbReference>
<sequence length="1527" mass="175834">MMILSKTNSIDFLKYWHPLKEEAFVNVTLFGIILVSMIDERTVFQISKVIQTFDVHHSHLARYCRIHQIGNYYMEFFRRRAGIEISGIDLSQNTNDQSYNINQDFVHSPQYERPLLRIVPWKTKNTVSEHYMKHNDHFSKRNLLLIQKSEQNVFESKLNYLNEEEEESERTSDFNNPETNYDQISTNQNKLTIVQVAYSDDEEKNVSEEEEDEVEEEEESPDENVSKKKENKKVYRYNDKNLHSQTVVSGSIDGLFTKFTELNGIKRVLHRIKDMPKDEKLKFSKSQMCIIDHQNELFSTNESEFPIKRLIENSQNLIAKLISYASDTNCPFLFITCNLLFDCSSYISIENKLYNFMILISFSYALSSLEIPFSITIIADSKFRFVLKPFEEEISILVLQRIFDCIFIQRFRTNIADSFHHAIKFLKSPYQERTQRAMFLFSNGIDENLVLAQSWKELLLNNPNNSFGMIFVKSKFLNDEKYSCIQQMWDDFNKVVKNASSFTKLTYINGDINDNTFESIATTFSDVLNRPQYLKYKFEYKNSDILPELNPEFNELSKEAFESIKYDITYNVNEVASVYRKINQRFNESESKFSKLNLEYYKRNTCKMVKSLPDQSFKEEFDQFIHQIVYNNRNSYRPFLEKIFQPNKASEVVLSDTGTDMDITALIFNLINPVPDPLIYLEEKGGMIRYYGISIIIDSSKSCFNSFASFHSYQTIKVLFSALSCIDIPCVDVIIATNSAPIVLSSETPSLKLFNDKSQFWPSLFNCLSEQKSDYCNLESAIHAAYDLRRMRTIDASSCMFVLTDGIFQQEQKTLIKNHIMSCIKCGFSIFGIGIGLYPSGIEDLFPLSVYSPNPNNLLNGLASCFGDDYGDFCDDSIKVLAPEKCSFSSLTDIFDKLIKNDKIIFNDLKKYLQDTQHATDAWSDMYNEEQKGKKVNDEIYNPEGKNTEMFVKDTLKGQKILIVMLYDSRQNLQEKASVAPRFLLEPENANENVCVKKAVEFFGINIVIVQNYEDAIKELTKQTVIGQCDYYATWVLSGLPYDIPLPDGGKQYYVDQFIDCLILFWQNGGSVVLFSEGEPLTFQTNLFLEKIRFANNTRTELRVGGSHEGKKELKADISGKLEEAGYFNKSNVELNKYQRAPLGHNLEIIYEGETISFAPNDKSIYSPFIPFMKDSENGISALFYPGDRDSSNPTGDIIIDCGYTKLFDKMTEKGTFRYIQNIACWTAQCESKRIKGIEPKDFRPKAVIFNLDENQHYDLQKTPDNYDILENKEKDIENLQKLFAIDHSGSVSKNSFYFSEVQSIIDQFYKENDVIMTWGDKTTIVSRSHMQRIIDTKEGNENTYPKVIAEALAENNSIPRDHLILVTDGKVTHSDIEICDTIIGNNNIRFKYVTTYVIGSGGDLSVGTSFSRDCESKTFEIKPNSKRVFIGATEIDFAVLDSVDQINDNNQFKANFESLFNATKQKMMGTPGNENLRNKFESLKERIALSGNLDSESDRKISVLIGMASGTIKNIFDIDTICAMKK</sequence>
<keyword evidence="3" id="KW-1185">Reference proteome</keyword>
<evidence type="ECO:0000256" key="1">
    <source>
        <dbReference type="SAM" id="MobiDB-lite"/>
    </source>
</evidence>
<comment type="caution">
    <text evidence="2">The sequence shown here is derived from an EMBL/GenBank/DDBJ whole genome shotgun (WGS) entry which is preliminary data.</text>
</comment>
<evidence type="ECO:0000313" key="2">
    <source>
        <dbReference type="EMBL" id="KAK8850292.1"/>
    </source>
</evidence>
<proteinExistence type="predicted"/>
<protein>
    <recommendedName>
        <fullName evidence="4">VWFA domain-containing protein</fullName>
    </recommendedName>
</protein>
<dbReference type="Proteomes" id="UP001470230">
    <property type="component" value="Unassembled WGS sequence"/>
</dbReference>
<evidence type="ECO:0000313" key="3">
    <source>
        <dbReference type="Proteomes" id="UP001470230"/>
    </source>
</evidence>
<accession>A0ABR2HNJ4</accession>
<dbReference type="EMBL" id="JAPFFF010000024">
    <property type="protein sequence ID" value="KAK8850292.1"/>
    <property type="molecule type" value="Genomic_DNA"/>
</dbReference>
<feature type="compositionally biased region" description="Acidic residues" evidence="1">
    <location>
        <begin position="199"/>
        <end position="222"/>
    </location>
</feature>
<evidence type="ECO:0008006" key="4">
    <source>
        <dbReference type="Google" id="ProtNLM"/>
    </source>
</evidence>